<dbReference type="InterPro" id="IPR011042">
    <property type="entry name" value="6-blade_b-propeller_TolB-like"/>
</dbReference>
<dbReference type="Gene3D" id="2.60.40.4070">
    <property type="match status" value="1"/>
</dbReference>
<dbReference type="EMBL" id="JAGQHS010000492">
    <property type="protein sequence ID" value="MCA9759783.1"/>
    <property type="molecule type" value="Genomic_DNA"/>
</dbReference>
<name>A0A956NL32_UNCEI</name>
<dbReference type="AlphaFoldDB" id="A0A956NL32"/>
<organism evidence="2 3">
    <name type="scientific">Eiseniibacteriota bacterium</name>
    <dbReference type="NCBI Taxonomy" id="2212470"/>
    <lineage>
        <taxon>Bacteria</taxon>
        <taxon>Candidatus Eiseniibacteriota</taxon>
    </lineage>
</organism>
<feature type="domain" description="Glucose/Sorbosone dehydrogenase" evidence="1">
    <location>
        <begin position="19"/>
        <end position="317"/>
    </location>
</feature>
<evidence type="ECO:0000313" key="3">
    <source>
        <dbReference type="Proteomes" id="UP000739538"/>
    </source>
</evidence>
<dbReference type="PANTHER" id="PTHR19328">
    <property type="entry name" value="HEDGEHOG-INTERACTING PROTEIN"/>
    <property type="match status" value="1"/>
</dbReference>
<dbReference type="InterPro" id="IPR012938">
    <property type="entry name" value="Glc/Sorbosone_DH"/>
</dbReference>
<protein>
    <submittedName>
        <fullName evidence="2">PQQ-dependent sugar dehydrogenase</fullName>
    </submittedName>
</protein>
<dbReference type="Pfam" id="PF07995">
    <property type="entry name" value="GSDH"/>
    <property type="match status" value="1"/>
</dbReference>
<dbReference type="SUPFAM" id="SSF50952">
    <property type="entry name" value="Soluble quinoprotein glucose dehydrogenase"/>
    <property type="match status" value="1"/>
</dbReference>
<gene>
    <name evidence="2" type="ORF">KDA27_28560</name>
</gene>
<comment type="caution">
    <text evidence="2">The sequence shown here is derived from an EMBL/GenBank/DDBJ whole genome shotgun (WGS) entry which is preliminary data.</text>
</comment>
<dbReference type="PANTHER" id="PTHR19328:SF75">
    <property type="entry name" value="ALDOSE SUGAR DEHYDROGENASE YLII"/>
    <property type="match status" value="1"/>
</dbReference>
<feature type="non-terminal residue" evidence="2">
    <location>
        <position position="1"/>
    </location>
</feature>
<dbReference type="Proteomes" id="UP000739538">
    <property type="component" value="Unassembled WGS sequence"/>
</dbReference>
<dbReference type="Gene3D" id="2.120.10.30">
    <property type="entry name" value="TolB, C-terminal domain"/>
    <property type="match status" value="1"/>
</dbReference>
<sequence>VMSAHLEKVVDNVEKPIFLTAPPSDPRLFFIEEQGRIRIVEDGQLLPTPFLDISALLQYDGLFQGLLGLAFHPDYASNGYFFVNYTVAGGDTRVSRFEVSSDPNVADAGSESVVITIDQPGTDHNGGYLAFGPDDGYLYVAMGDGGFGSNHHLNAQDPSKLLGKIRRLDVDVASGYQVPPDNPFVGVTGYREEIWARGTRSPWGMTFDRDTHDLWIADVGLNSWEEVNFQPAASTGGENYGWSLMEGNHCYTPPSDCDDGSLVHPIHEYAHGSSGCSVNGGFVYRGSQIPELQGCYFFSDWCTSEIWTLEYDGEMLTELTNRAAELGPPSGDSFSFLAGFGQGAAGELYVIDWNWTGANTGQIFKIVPDVSDAPNAVAPPTADVLALGTPQPNPFTDATRFSITAQTEGIAGVSIHGPDGRLVWSDRRSVVPGTQTWMDWDGKDTRGARQATGVYFLSVELGGESATRRLDLVR</sequence>
<evidence type="ECO:0000313" key="2">
    <source>
        <dbReference type="EMBL" id="MCA9759783.1"/>
    </source>
</evidence>
<reference evidence="2" key="2">
    <citation type="journal article" date="2021" name="Microbiome">
        <title>Successional dynamics and alternative stable states in a saline activated sludge microbial community over 9 years.</title>
        <authorList>
            <person name="Wang Y."/>
            <person name="Ye J."/>
            <person name="Ju F."/>
            <person name="Liu L."/>
            <person name="Boyd J.A."/>
            <person name="Deng Y."/>
            <person name="Parks D.H."/>
            <person name="Jiang X."/>
            <person name="Yin X."/>
            <person name="Woodcroft B.J."/>
            <person name="Tyson G.W."/>
            <person name="Hugenholtz P."/>
            <person name="Polz M.F."/>
            <person name="Zhang T."/>
        </authorList>
    </citation>
    <scope>NUCLEOTIDE SEQUENCE</scope>
    <source>
        <strain evidence="2">HKST-UBA02</strain>
    </source>
</reference>
<reference evidence="2" key="1">
    <citation type="submission" date="2020-04" db="EMBL/GenBank/DDBJ databases">
        <authorList>
            <person name="Zhang T."/>
        </authorList>
    </citation>
    <scope>NUCLEOTIDE SEQUENCE</scope>
    <source>
        <strain evidence="2">HKST-UBA02</strain>
    </source>
</reference>
<proteinExistence type="predicted"/>
<accession>A0A956NL32</accession>
<evidence type="ECO:0000259" key="1">
    <source>
        <dbReference type="Pfam" id="PF07995"/>
    </source>
</evidence>
<dbReference type="InterPro" id="IPR011041">
    <property type="entry name" value="Quinoprot_gluc/sorb_DH_b-prop"/>
</dbReference>